<dbReference type="Gene3D" id="1.10.287.110">
    <property type="entry name" value="DnaJ domain"/>
    <property type="match status" value="1"/>
</dbReference>
<evidence type="ECO:0000313" key="6">
    <source>
        <dbReference type="Proteomes" id="UP000829291"/>
    </source>
</evidence>
<dbReference type="Gene3D" id="1.25.40.10">
    <property type="entry name" value="Tetratricopeptide repeat domain"/>
    <property type="match status" value="1"/>
</dbReference>
<dbReference type="PROSITE" id="PS50076">
    <property type="entry name" value="DNAJ_2"/>
    <property type="match status" value="1"/>
</dbReference>
<feature type="repeat" description="TPR" evidence="3">
    <location>
        <begin position="236"/>
        <end position="269"/>
    </location>
</feature>
<dbReference type="Pfam" id="PF13181">
    <property type="entry name" value="TPR_8"/>
    <property type="match status" value="2"/>
</dbReference>
<dbReference type="Pfam" id="PF13174">
    <property type="entry name" value="TPR_6"/>
    <property type="match status" value="1"/>
</dbReference>
<dbReference type="PANTHER" id="PTHR45188">
    <property type="entry name" value="DNAJ PROTEIN P58IPK HOMOLOG"/>
    <property type="match status" value="1"/>
</dbReference>
<dbReference type="InterPro" id="IPR036869">
    <property type="entry name" value="J_dom_sf"/>
</dbReference>
<dbReference type="Proteomes" id="UP000829291">
    <property type="component" value="Chromosome 2"/>
</dbReference>
<evidence type="ECO:0000256" key="2">
    <source>
        <dbReference type="ARBA" id="ARBA00022803"/>
    </source>
</evidence>
<dbReference type="PROSITE" id="PS50005">
    <property type="entry name" value="TPR"/>
    <property type="match status" value="5"/>
</dbReference>
<organism evidence="6 7">
    <name type="scientific">Neodiprion lecontei</name>
    <name type="common">Redheaded pine sawfly</name>
    <dbReference type="NCBI Taxonomy" id="441921"/>
    <lineage>
        <taxon>Eukaryota</taxon>
        <taxon>Metazoa</taxon>
        <taxon>Ecdysozoa</taxon>
        <taxon>Arthropoda</taxon>
        <taxon>Hexapoda</taxon>
        <taxon>Insecta</taxon>
        <taxon>Pterygota</taxon>
        <taxon>Neoptera</taxon>
        <taxon>Endopterygota</taxon>
        <taxon>Hymenoptera</taxon>
        <taxon>Tenthredinoidea</taxon>
        <taxon>Diprionidae</taxon>
        <taxon>Diprioninae</taxon>
        <taxon>Neodiprion</taxon>
    </lineage>
</organism>
<dbReference type="Pfam" id="PF00515">
    <property type="entry name" value="TPR_1"/>
    <property type="match status" value="1"/>
</dbReference>
<reference evidence="7" key="1">
    <citation type="submission" date="2025-08" db="UniProtKB">
        <authorList>
            <consortium name="RefSeq"/>
        </authorList>
    </citation>
    <scope>IDENTIFICATION</scope>
    <source>
        <tissue evidence="7">Thorax and Abdomen</tissue>
    </source>
</reference>
<protein>
    <submittedName>
        <fullName evidence="7">DnaJ homolog subfamily C member 7 isoform X1</fullName>
    </submittedName>
</protein>
<feature type="repeat" description="TPR" evidence="3">
    <location>
        <begin position="282"/>
        <end position="315"/>
    </location>
</feature>
<name>A0ABM3FHR6_NEOLC</name>
<dbReference type="RefSeq" id="XP_046587567.1">
    <property type="nucleotide sequence ID" value="XM_046731611.1"/>
</dbReference>
<dbReference type="PANTHER" id="PTHR45188:SF2">
    <property type="entry name" value="DNAJ HOMOLOG SUBFAMILY C MEMBER 7"/>
    <property type="match status" value="1"/>
</dbReference>
<feature type="repeat" description="TPR" evidence="3">
    <location>
        <begin position="320"/>
        <end position="353"/>
    </location>
</feature>
<dbReference type="Pfam" id="PF00226">
    <property type="entry name" value="DnaJ"/>
    <property type="match status" value="1"/>
</dbReference>
<feature type="domain" description="J" evidence="5">
    <location>
        <begin position="407"/>
        <end position="477"/>
    </location>
</feature>
<dbReference type="InterPro" id="IPR001623">
    <property type="entry name" value="DnaJ_domain"/>
</dbReference>
<dbReference type="CDD" id="cd06257">
    <property type="entry name" value="DnaJ"/>
    <property type="match status" value="1"/>
</dbReference>
<keyword evidence="1" id="KW-0677">Repeat</keyword>
<proteinExistence type="predicted"/>
<dbReference type="SUPFAM" id="SSF48452">
    <property type="entry name" value="TPR-like"/>
    <property type="match status" value="1"/>
</dbReference>
<dbReference type="Pfam" id="PF13414">
    <property type="entry name" value="TPR_11"/>
    <property type="match status" value="1"/>
</dbReference>
<evidence type="ECO:0000259" key="5">
    <source>
        <dbReference type="PROSITE" id="PS50076"/>
    </source>
</evidence>
<gene>
    <name evidence="7" type="primary">LOC107217852</name>
</gene>
<dbReference type="InterPro" id="IPR011990">
    <property type="entry name" value="TPR-like_helical_dom_sf"/>
</dbReference>
<dbReference type="GeneID" id="107217852"/>
<feature type="region of interest" description="Disordered" evidence="4">
    <location>
        <begin position="1"/>
        <end position="25"/>
    </location>
</feature>
<evidence type="ECO:0000256" key="3">
    <source>
        <dbReference type="PROSITE-ProRule" id="PRU00339"/>
    </source>
</evidence>
<feature type="repeat" description="TPR" evidence="3">
    <location>
        <begin position="354"/>
        <end position="387"/>
    </location>
</feature>
<evidence type="ECO:0000313" key="7">
    <source>
        <dbReference type="RefSeq" id="XP_046587567.1"/>
    </source>
</evidence>
<feature type="compositionally biased region" description="Acidic residues" evidence="4">
    <location>
        <begin position="1"/>
        <end position="20"/>
    </location>
</feature>
<dbReference type="SMART" id="SM00028">
    <property type="entry name" value="TPR"/>
    <property type="match status" value="7"/>
</dbReference>
<keyword evidence="2 3" id="KW-0802">TPR repeat</keyword>
<sequence length="522" mass="60105">MAEQLNDEEWDPIDDPDPIEEIQPFTTEDVQIKARKMDNKHSRYLYISSIFRLAEMKKETGNQLYKTKKYAEALAVYTEVIELCPNSPAYYGNRAACYMMLGKYHDALADAKKCIAIDPGFVKAYPRVMKCSLIVGDNIGARAAMEKVLELDPSNSAILSEKKNLEHLEKYLQEAEVAYGKKDFRKVVYCMDRCCDVSTSCVTFKLRKAECLAFLGRFQEAQEISNDVLHINKQNVDAIYVRGMCLYYQDNIDRAFMHFQQVLRLAPDHTKAMEIYKRAKSLKQKKEDGNTAFKMEKYAEAFDLYTQALTIDPQNILANAKLHFNKALIYAKLRKFRESLEECTEALKLDESYLKALLKRAACYMELGDFEEAVRDYEQACKMDKSRDNKRLLQEAKLALKKSKRKDYYKILGIDKNASTDDIKKAYRKRAMVHHPDKHANASEGEKKEQEKKFKEVGEAYGILSDPKKRARYDNGHDLEDMEGGIYEMDPNAMFQSFFGHHGGGYQFQAGSMPHGFTAHFG</sequence>
<dbReference type="InterPro" id="IPR019734">
    <property type="entry name" value="TPR_rpt"/>
</dbReference>
<dbReference type="SMART" id="SM00271">
    <property type="entry name" value="DnaJ"/>
    <property type="match status" value="1"/>
</dbReference>
<evidence type="ECO:0000256" key="4">
    <source>
        <dbReference type="SAM" id="MobiDB-lite"/>
    </source>
</evidence>
<dbReference type="SUPFAM" id="SSF46565">
    <property type="entry name" value="Chaperone J-domain"/>
    <property type="match status" value="1"/>
</dbReference>
<dbReference type="PRINTS" id="PR00625">
    <property type="entry name" value="JDOMAIN"/>
</dbReference>
<feature type="repeat" description="TPR" evidence="3">
    <location>
        <begin position="54"/>
        <end position="87"/>
    </location>
</feature>
<evidence type="ECO:0000256" key="1">
    <source>
        <dbReference type="ARBA" id="ARBA00022737"/>
    </source>
</evidence>
<keyword evidence="6" id="KW-1185">Reference proteome</keyword>
<accession>A0ABM3FHR6</accession>